<name>A0A2A2JXD5_9BILA</name>
<sequence length="281" mass="31259">MIRMEGSPSNRTSKLLCVDAQRSVVRRHSASMQSSCSYAVFGFEPARVHQSCTAHAVLAFNGQRKEATGLYLMGNGHRAYNSALMVFLSPDQLSPFEGGGINAYAYCGLDPVNWQDLTGRERAKVSRPPRLATIYDERFVPANDVIAVVSSVPSGALPKDLRALYQEVEALGGNRGTLQASINNSLNQAAEMSWWRGSRRANESENASSVVLPKMFSLSEIDSRIHALEVDITRWVNTRSPEDMETIQRRAQDLRKTFMSKHSEGWTFASLIRQSMSFFST</sequence>
<dbReference type="EMBL" id="LIAE01010118">
    <property type="protein sequence ID" value="PAV66338.1"/>
    <property type="molecule type" value="Genomic_DNA"/>
</dbReference>
<dbReference type="STRING" id="2018661.A0A2A2JXD5"/>
<dbReference type="Proteomes" id="UP000218231">
    <property type="component" value="Unassembled WGS sequence"/>
</dbReference>
<proteinExistence type="predicted"/>
<evidence type="ECO:0000313" key="2">
    <source>
        <dbReference type="Proteomes" id="UP000218231"/>
    </source>
</evidence>
<keyword evidence="2" id="KW-1185">Reference proteome</keyword>
<evidence type="ECO:0008006" key="3">
    <source>
        <dbReference type="Google" id="ProtNLM"/>
    </source>
</evidence>
<dbReference type="InterPro" id="IPR022385">
    <property type="entry name" value="Rhs_assc_core"/>
</dbReference>
<protein>
    <recommendedName>
        <fullName evidence="3">RHS repeat-associated core domain-containing protein</fullName>
    </recommendedName>
</protein>
<gene>
    <name evidence="1" type="ORF">WR25_08905</name>
</gene>
<reference evidence="1 2" key="1">
    <citation type="journal article" date="2017" name="Curr. Biol.">
        <title>Genome architecture and evolution of a unichromosomal asexual nematode.</title>
        <authorList>
            <person name="Fradin H."/>
            <person name="Zegar C."/>
            <person name="Gutwein M."/>
            <person name="Lucas J."/>
            <person name="Kovtun M."/>
            <person name="Corcoran D."/>
            <person name="Baugh L.R."/>
            <person name="Kiontke K."/>
            <person name="Gunsalus K."/>
            <person name="Fitch D.H."/>
            <person name="Piano F."/>
        </authorList>
    </citation>
    <scope>NUCLEOTIDE SEQUENCE [LARGE SCALE GENOMIC DNA]</scope>
    <source>
        <strain evidence="1">PF1309</strain>
    </source>
</reference>
<dbReference type="Gene3D" id="2.180.10.10">
    <property type="entry name" value="RHS repeat-associated core"/>
    <property type="match status" value="1"/>
</dbReference>
<organism evidence="1 2">
    <name type="scientific">Diploscapter pachys</name>
    <dbReference type="NCBI Taxonomy" id="2018661"/>
    <lineage>
        <taxon>Eukaryota</taxon>
        <taxon>Metazoa</taxon>
        <taxon>Ecdysozoa</taxon>
        <taxon>Nematoda</taxon>
        <taxon>Chromadorea</taxon>
        <taxon>Rhabditida</taxon>
        <taxon>Rhabditina</taxon>
        <taxon>Rhabditomorpha</taxon>
        <taxon>Rhabditoidea</taxon>
        <taxon>Rhabditidae</taxon>
        <taxon>Diploscapter</taxon>
    </lineage>
</organism>
<accession>A0A2A2JXD5</accession>
<dbReference type="NCBIfam" id="TIGR03696">
    <property type="entry name" value="Rhs_assc_core"/>
    <property type="match status" value="1"/>
</dbReference>
<evidence type="ECO:0000313" key="1">
    <source>
        <dbReference type="EMBL" id="PAV66338.1"/>
    </source>
</evidence>
<dbReference type="AlphaFoldDB" id="A0A2A2JXD5"/>
<dbReference type="OrthoDB" id="442731at2759"/>
<comment type="caution">
    <text evidence="1">The sequence shown here is derived from an EMBL/GenBank/DDBJ whole genome shotgun (WGS) entry which is preliminary data.</text>
</comment>